<name>A0A9D3W8C5_9ROSI</name>
<dbReference type="PANTHER" id="PTHR35218">
    <property type="entry name" value="RNASE H DOMAIN-CONTAINING PROTEIN"/>
    <property type="match status" value="1"/>
</dbReference>
<protein>
    <recommendedName>
        <fullName evidence="3">Reverse transcriptase</fullName>
    </recommendedName>
</protein>
<organism evidence="1 2">
    <name type="scientific">Gossypium stocksii</name>
    <dbReference type="NCBI Taxonomy" id="47602"/>
    <lineage>
        <taxon>Eukaryota</taxon>
        <taxon>Viridiplantae</taxon>
        <taxon>Streptophyta</taxon>
        <taxon>Embryophyta</taxon>
        <taxon>Tracheophyta</taxon>
        <taxon>Spermatophyta</taxon>
        <taxon>Magnoliopsida</taxon>
        <taxon>eudicotyledons</taxon>
        <taxon>Gunneridae</taxon>
        <taxon>Pentapetalae</taxon>
        <taxon>rosids</taxon>
        <taxon>malvids</taxon>
        <taxon>Malvales</taxon>
        <taxon>Malvaceae</taxon>
        <taxon>Malvoideae</taxon>
        <taxon>Gossypium</taxon>
    </lineage>
</organism>
<dbReference type="Gene3D" id="3.60.10.10">
    <property type="entry name" value="Endonuclease/exonuclease/phosphatase"/>
    <property type="match status" value="1"/>
</dbReference>
<dbReference type="AlphaFoldDB" id="A0A9D3W8C5"/>
<dbReference type="Proteomes" id="UP000828251">
    <property type="component" value="Unassembled WGS sequence"/>
</dbReference>
<proteinExistence type="predicted"/>
<dbReference type="PANTHER" id="PTHR35218:SF9">
    <property type="entry name" value="ENDONUCLEASE_EXONUCLEASE_PHOSPHATASE DOMAIN-CONTAINING PROTEIN"/>
    <property type="match status" value="1"/>
</dbReference>
<evidence type="ECO:0000313" key="2">
    <source>
        <dbReference type="Proteomes" id="UP000828251"/>
    </source>
</evidence>
<dbReference type="EMBL" id="JAIQCV010000003">
    <property type="protein sequence ID" value="KAH1113973.1"/>
    <property type="molecule type" value="Genomic_DNA"/>
</dbReference>
<dbReference type="InterPro" id="IPR036691">
    <property type="entry name" value="Endo/exonu/phosph_ase_sf"/>
</dbReference>
<reference evidence="1 2" key="1">
    <citation type="journal article" date="2021" name="Plant Biotechnol. J.">
        <title>Multi-omics assisted identification of the key and species-specific regulatory components of drought-tolerant mechanisms in Gossypium stocksii.</title>
        <authorList>
            <person name="Yu D."/>
            <person name="Ke L."/>
            <person name="Zhang D."/>
            <person name="Wu Y."/>
            <person name="Sun Y."/>
            <person name="Mei J."/>
            <person name="Sun J."/>
            <person name="Sun Y."/>
        </authorList>
    </citation>
    <scope>NUCLEOTIDE SEQUENCE [LARGE SCALE GENOMIC DNA]</scope>
    <source>
        <strain evidence="2">cv. E1</strain>
        <tissue evidence="1">Leaf</tissue>
    </source>
</reference>
<gene>
    <name evidence="1" type="ORF">J1N35_007351</name>
</gene>
<keyword evidence="2" id="KW-1185">Reference proteome</keyword>
<sequence>METKLCGKRMEQVRRSCDFQNGIEVAAEGTRGGLCMAWKVDINITLHSLSKRHIDVLVDDKEGRERWRYTGFYGTPYVQDRNESWEVLKSLIAVEDIPWFVCGDFNEIMYGFEKKGGLPRDEGRMEMFRNTLERARLNWLKFGDKNTVFFHSVATQRRRKNSIYKLQNVEGRDIELLHEMENVARSYFLNLFTTEGDGNNNHVLSGINCRIFEYDNLKLTAEYTNEEIRETVFEMATMKAPGEDGFPAMFY</sequence>
<dbReference type="OrthoDB" id="1750221at2759"/>
<comment type="caution">
    <text evidence="1">The sequence shown here is derived from an EMBL/GenBank/DDBJ whole genome shotgun (WGS) entry which is preliminary data.</text>
</comment>
<evidence type="ECO:0000313" key="1">
    <source>
        <dbReference type="EMBL" id="KAH1113973.1"/>
    </source>
</evidence>
<evidence type="ECO:0008006" key="3">
    <source>
        <dbReference type="Google" id="ProtNLM"/>
    </source>
</evidence>
<accession>A0A9D3W8C5</accession>
<dbReference type="SUPFAM" id="SSF56219">
    <property type="entry name" value="DNase I-like"/>
    <property type="match status" value="1"/>
</dbReference>